<dbReference type="AlphaFoldDB" id="A0A9Q1BNX5"/>
<dbReference type="Proteomes" id="UP001152320">
    <property type="component" value="Chromosome 14"/>
</dbReference>
<comment type="caution">
    <text evidence="1">The sequence shown here is derived from an EMBL/GenBank/DDBJ whole genome shotgun (WGS) entry which is preliminary data.</text>
</comment>
<proteinExistence type="predicted"/>
<accession>A0A9Q1BNX5</accession>
<reference evidence="1" key="1">
    <citation type="submission" date="2021-10" db="EMBL/GenBank/DDBJ databases">
        <title>Tropical sea cucumber genome reveals ecological adaptation and Cuvierian tubules defense mechanism.</title>
        <authorList>
            <person name="Chen T."/>
        </authorList>
    </citation>
    <scope>NUCLEOTIDE SEQUENCE</scope>
    <source>
        <strain evidence="1">Nanhai2018</strain>
        <tissue evidence="1">Muscle</tissue>
    </source>
</reference>
<name>A0A9Q1BNX5_HOLLE</name>
<dbReference type="EMBL" id="JAIZAY010000014">
    <property type="protein sequence ID" value="KAJ8030009.1"/>
    <property type="molecule type" value="Genomic_DNA"/>
</dbReference>
<gene>
    <name evidence="1" type="ORF">HOLleu_29574</name>
</gene>
<sequence>MAFSFDHKTGSSYTLTIFLESPMRAGSCYLGLEETTGKIFRLRDPHGRFVWPGFPLFTVGKRYIFFKADTKYVSPFCEDICVLPSSTRCVETEGDDSITEPIFEKLLLRAHPSVEGVFNFQVKGCKYTNEGCKCPAFGIWEYSGGGIDIYEQSDDYRDQQKRISLGGYDFPYKGSFPCAKIERRETDTPLLVVVGLSEPFAGSEDNILILEGVI</sequence>
<keyword evidence="2" id="KW-1185">Reference proteome</keyword>
<organism evidence="1 2">
    <name type="scientific">Holothuria leucospilota</name>
    <name type="common">Black long sea cucumber</name>
    <name type="synonym">Mertensiothuria leucospilota</name>
    <dbReference type="NCBI Taxonomy" id="206669"/>
    <lineage>
        <taxon>Eukaryota</taxon>
        <taxon>Metazoa</taxon>
        <taxon>Echinodermata</taxon>
        <taxon>Eleutherozoa</taxon>
        <taxon>Echinozoa</taxon>
        <taxon>Holothuroidea</taxon>
        <taxon>Aspidochirotacea</taxon>
        <taxon>Aspidochirotida</taxon>
        <taxon>Holothuriidae</taxon>
        <taxon>Holothuria</taxon>
    </lineage>
</organism>
<evidence type="ECO:0000313" key="2">
    <source>
        <dbReference type="Proteomes" id="UP001152320"/>
    </source>
</evidence>
<evidence type="ECO:0000313" key="1">
    <source>
        <dbReference type="EMBL" id="KAJ8030009.1"/>
    </source>
</evidence>
<protein>
    <submittedName>
        <fullName evidence="1">Uncharacterized protein</fullName>
    </submittedName>
</protein>